<keyword evidence="1" id="KW-0436">Ligase</keyword>
<dbReference type="GO" id="GO:0016874">
    <property type="term" value="F:ligase activity"/>
    <property type="evidence" value="ECO:0007669"/>
    <property type="project" value="UniProtKB-KW"/>
</dbReference>
<name>A0A069DMC1_9CNID</name>
<accession>A0A069DMC1</accession>
<dbReference type="EMBL" id="GBGP01000337">
    <property type="protein sequence ID" value="JAC84865.1"/>
    <property type="molecule type" value="mRNA"/>
</dbReference>
<sequence>MNFPHRGQCLPRTFVFKTRPVESILPYFTNLSVSVLSLAYVRQDKGQCAVFLQVKHHDR</sequence>
<reference evidence="1" key="1">
    <citation type="journal article" date="2014" name="PLoS Genet.">
        <title>Differential Responses to Wnt and PCP Disruption Predict Expression and Developmental Function of Conserved and Novel Genes in a Cnidarian.</title>
        <authorList>
            <person name="Lapebie P."/>
            <person name="Ruggiero A."/>
            <person name="Barreau C."/>
            <person name="Chevalier S."/>
            <person name="Chang P."/>
            <person name="Dru P."/>
            <person name="Houliston E."/>
            <person name="Momose T."/>
        </authorList>
    </citation>
    <scope>NUCLEOTIDE SEQUENCE</scope>
</reference>
<evidence type="ECO:0000313" key="1">
    <source>
        <dbReference type="EMBL" id="JAC84865.1"/>
    </source>
</evidence>
<protein>
    <submittedName>
        <fullName evidence="1">Ubiquitin-protein ligase</fullName>
    </submittedName>
</protein>
<organism evidence="1">
    <name type="scientific">Clytia hemisphaerica</name>
    <dbReference type="NCBI Taxonomy" id="252671"/>
    <lineage>
        <taxon>Eukaryota</taxon>
        <taxon>Metazoa</taxon>
        <taxon>Cnidaria</taxon>
        <taxon>Hydrozoa</taxon>
        <taxon>Hydroidolina</taxon>
        <taxon>Leptothecata</taxon>
        <taxon>Obeliida</taxon>
        <taxon>Clytiidae</taxon>
        <taxon>Clytia</taxon>
    </lineage>
</organism>
<dbReference type="AlphaFoldDB" id="A0A069DMC1"/>
<proteinExistence type="evidence at transcript level"/>